<feature type="region of interest" description="Disordered" evidence="5">
    <location>
        <begin position="31"/>
        <end position="51"/>
    </location>
</feature>
<dbReference type="KEGG" id="emc:129344780"/>
<dbReference type="Proteomes" id="UP001190640">
    <property type="component" value="Chromosome 17"/>
</dbReference>
<gene>
    <name evidence="8 9" type="primary">AURKAIP1</name>
</gene>
<keyword evidence="8 9" id="KW-0418">Kinase</keyword>
<dbReference type="RefSeq" id="XP_054857636.1">
    <property type="nucleotide sequence ID" value="XM_055001661.1"/>
</dbReference>
<evidence type="ECO:0000256" key="2">
    <source>
        <dbReference type="ARBA" id="ARBA00023128"/>
    </source>
</evidence>
<evidence type="ECO:0000256" key="4">
    <source>
        <dbReference type="ARBA" id="ARBA00035682"/>
    </source>
</evidence>
<accession>A0AA97KLV4</accession>
<evidence type="ECO:0000256" key="5">
    <source>
        <dbReference type="SAM" id="MobiDB-lite"/>
    </source>
</evidence>
<dbReference type="GO" id="GO:0005739">
    <property type="term" value="C:mitochondrion"/>
    <property type="evidence" value="ECO:0007669"/>
    <property type="project" value="UniProtKB-SubCell"/>
</dbReference>
<dbReference type="Pfam" id="PF08213">
    <property type="entry name" value="COX24_C"/>
    <property type="match status" value="1"/>
</dbReference>
<dbReference type="SMART" id="SM01155">
    <property type="entry name" value="DUF1713"/>
    <property type="match status" value="1"/>
</dbReference>
<feature type="domain" description="Ribosomal protein mS38 C-terminal" evidence="6">
    <location>
        <begin position="127"/>
        <end position="160"/>
    </location>
</feature>
<dbReference type="CTD" id="54998"/>
<evidence type="ECO:0000313" key="9">
    <source>
        <dbReference type="RefSeq" id="XP_054857636.1"/>
    </source>
</evidence>
<keyword evidence="7" id="KW-1185">Reference proteome</keyword>
<evidence type="ECO:0000259" key="6">
    <source>
        <dbReference type="SMART" id="SM01155"/>
    </source>
</evidence>
<reference evidence="8 9" key="1">
    <citation type="submission" date="2025-04" db="UniProtKB">
        <authorList>
            <consortium name="RefSeq"/>
        </authorList>
    </citation>
    <scope>IDENTIFICATION</scope>
    <source>
        <tissue evidence="8 9">Blood</tissue>
    </source>
</reference>
<keyword evidence="8 9" id="KW-0808">Transferase</keyword>
<organism evidence="7 9">
    <name type="scientific">Eublepharis macularius</name>
    <name type="common">Leopard gecko</name>
    <name type="synonym">Cyrtodactylus macularius</name>
    <dbReference type="NCBI Taxonomy" id="481883"/>
    <lineage>
        <taxon>Eukaryota</taxon>
        <taxon>Metazoa</taxon>
        <taxon>Chordata</taxon>
        <taxon>Craniata</taxon>
        <taxon>Vertebrata</taxon>
        <taxon>Euteleostomi</taxon>
        <taxon>Lepidosauria</taxon>
        <taxon>Squamata</taxon>
        <taxon>Bifurcata</taxon>
        <taxon>Gekkota</taxon>
        <taxon>Eublepharidae</taxon>
        <taxon>Eublepharinae</taxon>
        <taxon>Eublepharis</taxon>
    </lineage>
</organism>
<protein>
    <recommendedName>
        <fullName evidence="4">Small ribosomal subunit protein mS38</fullName>
    </recommendedName>
</protein>
<dbReference type="AlphaFoldDB" id="A0AA97KLV4"/>
<dbReference type="PANTHER" id="PTHR32035:SF3">
    <property type="entry name" value="SMALL RIBOSOMAL SUBUNIT PROTEIN MS38"/>
    <property type="match status" value="1"/>
</dbReference>
<feature type="region of interest" description="Disordered" evidence="5">
    <location>
        <begin position="102"/>
        <end position="126"/>
    </location>
</feature>
<comment type="similarity">
    <text evidence="3">Belongs to the mitochondrion-specific ribosomal protein mS38 family.</text>
</comment>
<comment type="subcellular location">
    <subcellularLocation>
        <location evidence="1">Mitochondrion</location>
    </subcellularLocation>
</comment>
<evidence type="ECO:0000313" key="8">
    <source>
        <dbReference type="RefSeq" id="XP_054857635.1"/>
    </source>
</evidence>
<evidence type="ECO:0000256" key="1">
    <source>
        <dbReference type="ARBA" id="ARBA00004173"/>
    </source>
</evidence>
<sequence>MLISRLTSQILRASRCTGQLLPRLAASLLNPGTPSVTYSTQPSSKNGPQSQQWYAVPPELEEVLVPRKMSISPLESWLTVHYSLPKEGVVVNIHERLEYEPTQQYDLPPCPRSPEEEGNEPSGNNIQCKNVLKIRRRKMNKHKYWKLRKRRKFVRKKVLEGRRRRKQGRFEKDLERIWRKAGLKKPPEGWVTPKIYLRNVKSD</sequence>
<evidence type="ECO:0000313" key="7">
    <source>
        <dbReference type="Proteomes" id="UP001190640"/>
    </source>
</evidence>
<dbReference type="GeneID" id="129344780"/>
<dbReference type="InterPro" id="IPR013177">
    <property type="entry name" value="Ribosomal_mS38_C"/>
</dbReference>
<dbReference type="GO" id="GO:0016301">
    <property type="term" value="F:kinase activity"/>
    <property type="evidence" value="ECO:0007669"/>
    <property type="project" value="UniProtKB-KW"/>
</dbReference>
<dbReference type="PANTHER" id="PTHR32035">
    <property type="entry name" value="AURORA KINASE A-INTERACTING PROTEIN"/>
    <property type="match status" value="1"/>
</dbReference>
<dbReference type="RefSeq" id="XP_054857635.1">
    <property type="nucleotide sequence ID" value="XM_055001660.1"/>
</dbReference>
<keyword evidence="2" id="KW-0496">Mitochondrion</keyword>
<name>A0AA97KLV4_EUBMA</name>
<evidence type="ECO:0000256" key="3">
    <source>
        <dbReference type="ARBA" id="ARBA00035647"/>
    </source>
</evidence>
<proteinExistence type="inferred from homology"/>